<comment type="caution">
    <text evidence="6">The sequence shown here is derived from an EMBL/GenBank/DDBJ whole genome shotgun (WGS) entry which is preliminary data.</text>
</comment>
<gene>
    <name evidence="6" type="ORF">FCE95_09590</name>
</gene>
<comment type="pathway">
    <text evidence="1">Lipid metabolism; fatty acid biosynthesis.</text>
</comment>
<keyword evidence="3 4" id="KW-0808">Transferase</keyword>
<dbReference type="PANTHER" id="PTHR11712">
    <property type="entry name" value="POLYKETIDE SYNTHASE-RELATED"/>
    <property type="match status" value="1"/>
</dbReference>
<dbReference type="SUPFAM" id="SSF53901">
    <property type="entry name" value="Thiolase-like"/>
    <property type="match status" value="2"/>
</dbReference>
<dbReference type="OrthoDB" id="9808669at2"/>
<dbReference type="CDD" id="cd00834">
    <property type="entry name" value="KAS_I_II"/>
    <property type="match status" value="1"/>
</dbReference>
<reference evidence="6 7" key="1">
    <citation type="submission" date="2019-04" db="EMBL/GenBank/DDBJ databases">
        <title>Reference strain of H23.</title>
        <authorList>
            <person name="Luo X."/>
        </authorList>
    </citation>
    <scope>NUCLEOTIDE SEQUENCE [LARGE SCALE GENOMIC DNA]</scope>
    <source>
        <strain evidence="6 7">H23</strain>
    </source>
</reference>
<organism evidence="6 7">
    <name type="scientific">Luteimonas gilva</name>
    <dbReference type="NCBI Taxonomy" id="2572684"/>
    <lineage>
        <taxon>Bacteria</taxon>
        <taxon>Pseudomonadati</taxon>
        <taxon>Pseudomonadota</taxon>
        <taxon>Gammaproteobacteria</taxon>
        <taxon>Lysobacterales</taxon>
        <taxon>Lysobacteraceae</taxon>
        <taxon>Luteimonas</taxon>
    </lineage>
</organism>
<dbReference type="SMART" id="SM00825">
    <property type="entry name" value="PKS_KS"/>
    <property type="match status" value="1"/>
</dbReference>
<dbReference type="EMBL" id="SZUA01000002">
    <property type="protein sequence ID" value="TKR31123.1"/>
    <property type="molecule type" value="Genomic_DNA"/>
</dbReference>
<evidence type="ECO:0000313" key="6">
    <source>
        <dbReference type="EMBL" id="TKR31123.1"/>
    </source>
</evidence>
<evidence type="ECO:0000259" key="5">
    <source>
        <dbReference type="PROSITE" id="PS52004"/>
    </source>
</evidence>
<accession>A0A4V5ZQ05</accession>
<dbReference type="Proteomes" id="UP000308707">
    <property type="component" value="Unassembled WGS sequence"/>
</dbReference>
<name>A0A4V5ZQ05_9GAMM</name>
<dbReference type="PROSITE" id="PS52004">
    <property type="entry name" value="KS3_2"/>
    <property type="match status" value="1"/>
</dbReference>
<dbReference type="PANTHER" id="PTHR11712:SF320">
    <property type="entry name" value="BETA-KETOACYL SYNTHASE"/>
    <property type="match status" value="1"/>
</dbReference>
<proteinExistence type="inferred from homology"/>
<dbReference type="RefSeq" id="WP_137267552.1">
    <property type="nucleotide sequence ID" value="NZ_SZUA01000002.1"/>
</dbReference>
<feature type="domain" description="Ketosynthase family 3 (KS3)" evidence="5">
    <location>
        <begin position="1"/>
        <end position="391"/>
    </location>
</feature>
<evidence type="ECO:0000256" key="3">
    <source>
        <dbReference type="ARBA" id="ARBA00022679"/>
    </source>
</evidence>
<dbReference type="Pfam" id="PF00109">
    <property type="entry name" value="ketoacyl-synt"/>
    <property type="match status" value="1"/>
</dbReference>
<dbReference type="NCBIfam" id="NF006618">
    <property type="entry name" value="PRK09185.1"/>
    <property type="match status" value="1"/>
</dbReference>
<evidence type="ECO:0000256" key="1">
    <source>
        <dbReference type="ARBA" id="ARBA00005194"/>
    </source>
</evidence>
<dbReference type="Gene3D" id="3.40.47.10">
    <property type="match status" value="1"/>
</dbReference>
<dbReference type="GO" id="GO:0004315">
    <property type="term" value="F:3-oxoacyl-[acyl-carrier-protein] synthase activity"/>
    <property type="evidence" value="ECO:0007669"/>
    <property type="project" value="InterPro"/>
</dbReference>
<dbReference type="InterPro" id="IPR014031">
    <property type="entry name" value="Ketoacyl_synth_C"/>
</dbReference>
<dbReference type="UniPathway" id="UPA00094"/>
<dbReference type="InterPro" id="IPR016039">
    <property type="entry name" value="Thiolase-like"/>
</dbReference>
<comment type="similarity">
    <text evidence="2 4">Belongs to the thiolase-like superfamily. Beta-ketoacyl-ACP synthases family.</text>
</comment>
<dbReference type="InterPro" id="IPR018201">
    <property type="entry name" value="Ketoacyl_synth_AS"/>
</dbReference>
<dbReference type="GO" id="GO:0006633">
    <property type="term" value="P:fatty acid biosynthetic process"/>
    <property type="evidence" value="ECO:0007669"/>
    <property type="project" value="UniProtKB-UniPathway"/>
</dbReference>
<dbReference type="Pfam" id="PF02801">
    <property type="entry name" value="Ketoacyl-synt_C"/>
    <property type="match status" value="1"/>
</dbReference>
<evidence type="ECO:0000256" key="2">
    <source>
        <dbReference type="ARBA" id="ARBA00008467"/>
    </source>
</evidence>
<dbReference type="AlphaFoldDB" id="A0A4V5ZQ05"/>
<evidence type="ECO:0000313" key="7">
    <source>
        <dbReference type="Proteomes" id="UP000308707"/>
    </source>
</evidence>
<dbReference type="GO" id="GO:0005829">
    <property type="term" value="C:cytosol"/>
    <property type="evidence" value="ECO:0007669"/>
    <property type="project" value="TreeGrafter"/>
</dbReference>
<evidence type="ECO:0000256" key="4">
    <source>
        <dbReference type="RuleBase" id="RU003694"/>
    </source>
</evidence>
<sequence length="392" mass="40982">MKPLAIRAYTATTALGRGREAQAGALRERRSGLRRNDFGKAPLDTWIGRVDGLEDEALPPAWAMWECRNNRLAWLALRQDGMIEAIEAARERYGADRVAVVLGTSTASIGATEEAYERLQDGAFPDELARPQVHTPHSLGGFVQQALDLRGSCVTVATACSSSAKVFAQASRLIEAGLADAAVVGGVDTLCGSVLFGFNSLELVAAQPCRPFDAARNGLSLGEAGGFALLERAAADDAGLQLRGYGESSDAHHMSAPHPEGLGAGLAMRDALARAGIAAGEVDYLNLHGTATPANDAVEARAVAALFPASLHASSTKGWTGHTLGAAGIVESVFALLALERGFLPGILNSDTPDPDNGPQIRFGNAERGIRYAMNNSFGFGGNNCSLVFGRA</sequence>
<dbReference type="PROSITE" id="PS00606">
    <property type="entry name" value="KS3_1"/>
    <property type="match status" value="1"/>
</dbReference>
<keyword evidence="7" id="KW-1185">Reference proteome</keyword>
<dbReference type="InterPro" id="IPR014030">
    <property type="entry name" value="Ketoacyl_synth_N"/>
</dbReference>
<dbReference type="InterPro" id="IPR000794">
    <property type="entry name" value="Beta-ketoacyl_synthase"/>
</dbReference>
<protein>
    <submittedName>
        <fullName evidence="6">Beta-ketoacyl-[acyl-carrier-protein] synthase family protein</fullName>
    </submittedName>
</protein>
<dbReference type="InterPro" id="IPR020841">
    <property type="entry name" value="PKS_Beta-ketoAc_synthase_dom"/>
</dbReference>